<dbReference type="InterPro" id="IPR025736">
    <property type="entry name" value="PucR_C-HTH_dom"/>
</dbReference>
<evidence type="ECO:0000259" key="4">
    <source>
        <dbReference type="Pfam" id="PF13556"/>
    </source>
</evidence>
<evidence type="ECO:0000256" key="1">
    <source>
        <dbReference type="ARBA" id="ARBA00006754"/>
    </source>
</evidence>
<sequence>MSKNAENAGDPVEKAPGAPGDSADWLTVEDVLVLPTMAGAQLVAGGGGLHLPVELTNVMEVPDILPWVKERELLLTTGYPLREKPEELSGLLRRLKERGVSAICIKPGRYLEGIPAGALETAEEIDLPLISLGDGVGFDEIIHDVLTHSLALQSRQMRRTERTLRELVDVVIRGGSLEDLCAALGERVGAGAVITSVDGRVRTASQPPAHSAPLTALPCFDGSGRFIVEAEAAGEARGSGPLWWGNVRIEAGARSLGHIAAFADRPLTAADFHLIEQTAAAAALVITRDQSIAAVESKYRADFVLEVLRGHITSAEQVLAHAGSLGWRLDRPLSVAVAEIDPETDGTEAENKRTMQELFTAAWTRVVSHDDPQAAVVGSGDQVILLLRAEPAEQILERLRGYSGEVRGQGGGGRREFSVGVSRPADHVERLAGAYQEAMRAVEVGRQLSHGRGLSHFDSLGVYRLLLQVGEQEELRRFAREVLGPLADDDRPENAGLRETLQALLDHSLNVAETARALFFHYNTLRYRITKLERMVGPFTTDPNLRLALALALQITRLP</sequence>
<dbReference type="Pfam" id="PF07905">
    <property type="entry name" value="PucR"/>
    <property type="match status" value="1"/>
</dbReference>
<dbReference type="InterPro" id="IPR012914">
    <property type="entry name" value="PucR_dom"/>
</dbReference>
<comment type="caution">
    <text evidence="6">The sequence shown here is derived from an EMBL/GenBank/DDBJ whole genome shotgun (WGS) entry which is preliminary data.</text>
</comment>
<evidence type="ECO:0000313" key="7">
    <source>
        <dbReference type="Proteomes" id="UP000469215"/>
    </source>
</evidence>
<comment type="similarity">
    <text evidence="1">Belongs to the CdaR family.</text>
</comment>
<evidence type="ECO:0000259" key="5">
    <source>
        <dbReference type="Pfam" id="PF17853"/>
    </source>
</evidence>
<protein>
    <submittedName>
        <fullName evidence="6">PucR family transcriptional regulator</fullName>
    </submittedName>
</protein>
<organism evidence="6 7">
    <name type="scientific">Brevibacterium rongguiense</name>
    <dbReference type="NCBI Taxonomy" id="2695267"/>
    <lineage>
        <taxon>Bacteria</taxon>
        <taxon>Bacillati</taxon>
        <taxon>Actinomycetota</taxon>
        <taxon>Actinomycetes</taxon>
        <taxon>Micrococcales</taxon>
        <taxon>Brevibacteriaceae</taxon>
        <taxon>Brevibacterium</taxon>
    </lineage>
</organism>
<dbReference type="Pfam" id="PF17853">
    <property type="entry name" value="GGDEF_2"/>
    <property type="match status" value="1"/>
</dbReference>
<name>A0A6N9H3K8_9MICO</name>
<evidence type="ECO:0000259" key="3">
    <source>
        <dbReference type="Pfam" id="PF07905"/>
    </source>
</evidence>
<gene>
    <name evidence="6" type="ORF">GSY69_00660</name>
</gene>
<dbReference type="InterPro" id="IPR041522">
    <property type="entry name" value="CdaR_GGDEF"/>
</dbReference>
<dbReference type="Gene3D" id="1.10.10.2840">
    <property type="entry name" value="PucR C-terminal helix-turn-helix domain"/>
    <property type="match status" value="1"/>
</dbReference>
<dbReference type="Pfam" id="PF13556">
    <property type="entry name" value="HTH_30"/>
    <property type="match status" value="1"/>
</dbReference>
<proteinExistence type="inferred from homology"/>
<dbReference type="Proteomes" id="UP000469215">
    <property type="component" value="Unassembled WGS sequence"/>
</dbReference>
<dbReference type="InterPro" id="IPR051448">
    <property type="entry name" value="CdaR-like_regulators"/>
</dbReference>
<evidence type="ECO:0000256" key="2">
    <source>
        <dbReference type="SAM" id="MobiDB-lite"/>
    </source>
</evidence>
<keyword evidence="7" id="KW-1185">Reference proteome</keyword>
<dbReference type="AlphaFoldDB" id="A0A6N9H3K8"/>
<reference evidence="6 7" key="1">
    <citation type="submission" date="2020-01" db="EMBL/GenBank/DDBJ databases">
        <authorList>
            <person name="Deng T."/>
        </authorList>
    </citation>
    <scope>NUCLEOTIDE SEQUENCE [LARGE SCALE GENOMIC DNA]</scope>
    <source>
        <strain evidence="6 7">5221</strain>
    </source>
</reference>
<dbReference type="RefSeq" id="WP_160951991.1">
    <property type="nucleotide sequence ID" value="NZ_WWEQ01000002.1"/>
</dbReference>
<evidence type="ECO:0000313" key="6">
    <source>
        <dbReference type="EMBL" id="MYM18525.1"/>
    </source>
</evidence>
<dbReference type="PANTHER" id="PTHR33744:SF1">
    <property type="entry name" value="DNA-BINDING TRANSCRIPTIONAL ACTIVATOR ADER"/>
    <property type="match status" value="1"/>
</dbReference>
<accession>A0A6N9H3K8</accession>
<feature type="domain" description="PucR C-terminal helix-turn-helix" evidence="4">
    <location>
        <begin position="497"/>
        <end position="555"/>
    </location>
</feature>
<feature type="domain" description="Purine catabolism PurC-like" evidence="3">
    <location>
        <begin position="30"/>
        <end position="147"/>
    </location>
</feature>
<dbReference type="InterPro" id="IPR042070">
    <property type="entry name" value="PucR_C-HTH_sf"/>
</dbReference>
<feature type="domain" description="CdaR GGDEF-like" evidence="5">
    <location>
        <begin position="314"/>
        <end position="444"/>
    </location>
</feature>
<dbReference type="PANTHER" id="PTHR33744">
    <property type="entry name" value="CARBOHYDRATE DIACID REGULATOR"/>
    <property type="match status" value="1"/>
</dbReference>
<feature type="region of interest" description="Disordered" evidence="2">
    <location>
        <begin position="1"/>
        <end position="22"/>
    </location>
</feature>
<dbReference type="EMBL" id="WWEQ01000002">
    <property type="protein sequence ID" value="MYM18525.1"/>
    <property type="molecule type" value="Genomic_DNA"/>
</dbReference>